<sequence>MDDNDDFVVVVTWCHVATATWQRNDERRNVVVRRFARPSSRTNNNRATSAR</sequence>
<organism evidence="2">
    <name type="scientific">Laccaria bicolor (strain S238N-H82 / ATCC MYA-4686)</name>
    <name type="common">Bicoloured deceiver</name>
    <name type="synonym">Laccaria laccata var. bicolor</name>
    <dbReference type="NCBI Taxonomy" id="486041"/>
    <lineage>
        <taxon>Eukaryota</taxon>
        <taxon>Fungi</taxon>
        <taxon>Dikarya</taxon>
        <taxon>Basidiomycota</taxon>
        <taxon>Agaricomycotina</taxon>
        <taxon>Agaricomycetes</taxon>
        <taxon>Agaricomycetidae</taxon>
        <taxon>Agaricales</taxon>
        <taxon>Agaricineae</taxon>
        <taxon>Hydnangiaceae</taxon>
        <taxon>Laccaria</taxon>
    </lineage>
</organism>
<keyword evidence="2" id="KW-1185">Reference proteome</keyword>
<proteinExistence type="predicted"/>
<dbReference type="Proteomes" id="UP000001194">
    <property type="component" value="Unassembled WGS sequence"/>
</dbReference>
<dbReference type="AlphaFoldDB" id="B0CZ64"/>
<protein>
    <submittedName>
        <fullName evidence="1">Predicted protein</fullName>
    </submittedName>
</protein>
<dbReference type="InParanoid" id="B0CZ64"/>
<dbReference type="KEGG" id="lbc:LACBIDRAFT_311072"/>
<reference evidence="1 2" key="1">
    <citation type="journal article" date="2008" name="Nature">
        <title>The genome of Laccaria bicolor provides insights into mycorrhizal symbiosis.</title>
        <authorList>
            <person name="Martin F."/>
            <person name="Aerts A."/>
            <person name="Ahren D."/>
            <person name="Brun A."/>
            <person name="Danchin E.G.J."/>
            <person name="Duchaussoy F."/>
            <person name="Gibon J."/>
            <person name="Kohler A."/>
            <person name="Lindquist E."/>
            <person name="Pereda V."/>
            <person name="Salamov A."/>
            <person name="Shapiro H.J."/>
            <person name="Wuyts J."/>
            <person name="Blaudez D."/>
            <person name="Buee M."/>
            <person name="Brokstein P."/>
            <person name="Canbaeck B."/>
            <person name="Cohen D."/>
            <person name="Courty P.E."/>
            <person name="Coutinho P.M."/>
            <person name="Delaruelle C."/>
            <person name="Detter J.C."/>
            <person name="Deveau A."/>
            <person name="DiFazio S."/>
            <person name="Duplessis S."/>
            <person name="Fraissinet-Tachet L."/>
            <person name="Lucic E."/>
            <person name="Frey-Klett P."/>
            <person name="Fourrey C."/>
            <person name="Feussner I."/>
            <person name="Gay G."/>
            <person name="Grimwood J."/>
            <person name="Hoegger P.J."/>
            <person name="Jain P."/>
            <person name="Kilaru S."/>
            <person name="Labbe J."/>
            <person name="Lin Y.C."/>
            <person name="Legue V."/>
            <person name="Le Tacon F."/>
            <person name="Marmeisse R."/>
            <person name="Melayah D."/>
            <person name="Montanini B."/>
            <person name="Muratet M."/>
            <person name="Nehls U."/>
            <person name="Niculita-Hirzel H."/>
            <person name="Oudot-Le Secq M.P."/>
            <person name="Peter M."/>
            <person name="Quesneville H."/>
            <person name="Rajashekar B."/>
            <person name="Reich M."/>
            <person name="Rouhier N."/>
            <person name="Schmutz J."/>
            <person name="Yin T."/>
            <person name="Chalot M."/>
            <person name="Henrissat B."/>
            <person name="Kuees U."/>
            <person name="Lucas S."/>
            <person name="Van de Peer Y."/>
            <person name="Podila G.K."/>
            <person name="Polle A."/>
            <person name="Pukkila P.J."/>
            <person name="Richardson P.M."/>
            <person name="Rouze P."/>
            <person name="Sanders I.R."/>
            <person name="Stajich J.E."/>
            <person name="Tunlid A."/>
            <person name="Tuskan G."/>
            <person name="Grigoriev I.V."/>
        </authorList>
    </citation>
    <scope>NUCLEOTIDE SEQUENCE [LARGE SCALE GENOMIC DNA]</scope>
    <source>
        <strain evidence="2">S238N-H82 / ATCC MYA-4686</strain>
    </source>
</reference>
<accession>B0CZ64</accession>
<name>B0CZ64_LACBS</name>
<dbReference type="EMBL" id="DS547094">
    <property type="protein sequence ID" value="EDR12095.1"/>
    <property type="molecule type" value="Genomic_DNA"/>
</dbReference>
<evidence type="ECO:0000313" key="1">
    <source>
        <dbReference type="EMBL" id="EDR12095.1"/>
    </source>
</evidence>
<dbReference type="RefSeq" id="XP_001876359.1">
    <property type="nucleotide sequence ID" value="XM_001876324.1"/>
</dbReference>
<dbReference type="HOGENOM" id="CLU_3106787_0_0_1"/>
<evidence type="ECO:0000313" key="2">
    <source>
        <dbReference type="Proteomes" id="UP000001194"/>
    </source>
</evidence>
<dbReference type="GeneID" id="6072796"/>
<gene>
    <name evidence="1" type="ORF">LACBIDRAFT_311072</name>
</gene>